<evidence type="ECO:0000313" key="4">
    <source>
        <dbReference type="Proteomes" id="UP000275385"/>
    </source>
</evidence>
<feature type="compositionally biased region" description="Acidic residues" evidence="1">
    <location>
        <begin position="135"/>
        <end position="147"/>
    </location>
</feature>
<sequence length="396" mass="44418">MSIMKQSQTSPKGFLGFLMPFLLSALVFSSLGLAAPVVIPANNETAFHTTGRDWRKPHTPLSLIKGGIRPAPVPTQVKAVVAKQTDVPASPLTPQEQTAVYLDYLRTQREGKVKVPVITEDNDEAPSDADPKTVEEEDQDEEEDTEEELQKRGVIRITEDMVKTGKGLPSVINMEDVPEFYRHNPHIQVHSMPKNEAEQNKIQNLAARSEPHMIVHADKWNLHKPTDSGKPLDYVTTDALDKDHIMHRILKQLNDTIYSPSYNGGSITIANPLNHPPPSPSTTGMKSLGKRLTYEELAKKKLPKVPPRVFPNGKSLYDYQFHPWRTHIDPETINRLTEFALMAIATKRFNMWTSGRGHGGATWAVPDQHNKPVLDHTFAFQGLMQSQYPAWRPVDG</sequence>
<dbReference type="AlphaFoldDB" id="A0A420YK91"/>
<evidence type="ECO:0000256" key="1">
    <source>
        <dbReference type="SAM" id="MobiDB-lite"/>
    </source>
</evidence>
<dbReference type="EMBL" id="QVQW01000005">
    <property type="protein sequence ID" value="RKU48196.1"/>
    <property type="molecule type" value="Genomic_DNA"/>
</dbReference>
<reference evidence="3 4" key="1">
    <citation type="submission" date="2018-08" db="EMBL/GenBank/DDBJ databases">
        <title>Draft genome of the lignicolous fungus Coniochaeta pulveracea.</title>
        <authorList>
            <person name="Borstlap C.J."/>
            <person name="De Witt R.N."/>
            <person name="Botha A."/>
            <person name="Volschenk H."/>
        </authorList>
    </citation>
    <scope>NUCLEOTIDE SEQUENCE [LARGE SCALE GENOMIC DNA]</scope>
    <source>
        <strain evidence="3 4">CAB683</strain>
    </source>
</reference>
<feature type="signal peptide" evidence="2">
    <location>
        <begin position="1"/>
        <end position="34"/>
    </location>
</feature>
<name>A0A420YK91_9PEZI</name>
<keyword evidence="4" id="KW-1185">Reference proteome</keyword>
<accession>A0A420YK91</accession>
<protein>
    <submittedName>
        <fullName evidence="3">Uncharacterized protein</fullName>
    </submittedName>
</protein>
<dbReference type="Proteomes" id="UP000275385">
    <property type="component" value="Unassembled WGS sequence"/>
</dbReference>
<gene>
    <name evidence="3" type="ORF">DL546_000272</name>
</gene>
<comment type="caution">
    <text evidence="3">The sequence shown here is derived from an EMBL/GenBank/DDBJ whole genome shotgun (WGS) entry which is preliminary data.</text>
</comment>
<keyword evidence="2" id="KW-0732">Signal</keyword>
<feature type="region of interest" description="Disordered" evidence="1">
    <location>
        <begin position="116"/>
        <end position="149"/>
    </location>
</feature>
<proteinExistence type="predicted"/>
<feature type="chain" id="PRO_5019093470" evidence="2">
    <location>
        <begin position="35"/>
        <end position="396"/>
    </location>
</feature>
<organism evidence="3 4">
    <name type="scientific">Coniochaeta pulveracea</name>
    <dbReference type="NCBI Taxonomy" id="177199"/>
    <lineage>
        <taxon>Eukaryota</taxon>
        <taxon>Fungi</taxon>
        <taxon>Dikarya</taxon>
        <taxon>Ascomycota</taxon>
        <taxon>Pezizomycotina</taxon>
        <taxon>Sordariomycetes</taxon>
        <taxon>Sordariomycetidae</taxon>
        <taxon>Coniochaetales</taxon>
        <taxon>Coniochaetaceae</taxon>
        <taxon>Coniochaeta</taxon>
    </lineage>
</organism>
<evidence type="ECO:0000313" key="3">
    <source>
        <dbReference type="EMBL" id="RKU48196.1"/>
    </source>
</evidence>
<evidence type="ECO:0000256" key="2">
    <source>
        <dbReference type="SAM" id="SignalP"/>
    </source>
</evidence>